<name>A0A813Z9L3_9BILA</name>
<evidence type="ECO:0000256" key="5">
    <source>
        <dbReference type="PROSITE-ProRule" id="PRU00076"/>
    </source>
</evidence>
<proteinExistence type="predicted"/>
<reference evidence="8" key="1">
    <citation type="submission" date="2021-02" db="EMBL/GenBank/DDBJ databases">
        <authorList>
            <person name="Nowell W R."/>
        </authorList>
    </citation>
    <scope>NUCLEOTIDE SEQUENCE</scope>
    <source>
        <strain evidence="8">Ploen Becks lab</strain>
    </source>
</reference>
<dbReference type="PANTHER" id="PTHR19848">
    <property type="entry name" value="WD40 REPEAT PROTEIN"/>
    <property type="match status" value="1"/>
</dbReference>
<dbReference type="PROSITE" id="PS50082">
    <property type="entry name" value="WD_REPEATS_2"/>
    <property type="match status" value="1"/>
</dbReference>
<keyword evidence="2 6" id="KW-0853">WD repeat</keyword>
<comment type="caution">
    <text evidence="8">The sequence shown here is derived from an EMBL/GenBank/DDBJ whole genome shotgun (WGS) entry which is preliminary data.</text>
</comment>
<dbReference type="SMART" id="SM00181">
    <property type="entry name" value="EGF"/>
    <property type="match status" value="1"/>
</dbReference>
<dbReference type="SUPFAM" id="SSF50978">
    <property type="entry name" value="WD40 repeat-like"/>
    <property type="match status" value="1"/>
</dbReference>
<feature type="domain" description="EGF-like" evidence="7">
    <location>
        <begin position="71"/>
        <end position="107"/>
    </location>
</feature>
<dbReference type="Proteomes" id="UP000663879">
    <property type="component" value="Unassembled WGS sequence"/>
</dbReference>
<dbReference type="PROSITE" id="PS00022">
    <property type="entry name" value="EGF_1"/>
    <property type="match status" value="1"/>
</dbReference>
<dbReference type="Pfam" id="PF00008">
    <property type="entry name" value="EGF"/>
    <property type="match status" value="1"/>
</dbReference>
<dbReference type="SUPFAM" id="SSF57196">
    <property type="entry name" value="EGF/Laminin"/>
    <property type="match status" value="1"/>
</dbReference>
<evidence type="ECO:0000256" key="2">
    <source>
        <dbReference type="ARBA" id="ARBA00022574"/>
    </source>
</evidence>
<dbReference type="InterPro" id="IPR000742">
    <property type="entry name" value="EGF"/>
</dbReference>
<keyword evidence="1 5" id="KW-0245">EGF-like domain</keyword>
<dbReference type="SMART" id="SM00179">
    <property type="entry name" value="EGF_CA"/>
    <property type="match status" value="1"/>
</dbReference>
<keyword evidence="9" id="KW-1185">Reference proteome</keyword>
<keyword evidence="4 5" id="KW-1015">Disulfide bond</keyword>
<dbReference type="CDD" id="cd00054">
    <property type="entry name" value="EGF_CA"/>
    <property type="match status" value="1"/>
</dbReference>
<dbReference type="GO" id="GO:0005509">
    <property type="term" value="F:calcium ion binding"/>
    <property type="evidence" value="ECO:0007669"/>
    <property type="project" value="InterPro"/>
</dbReference>
<protein>
    <recommendedName>
        <fullName evidence="7">EGF-like domain-containing protein</fullName>
    </recommendedName>
</protein>
<dbReference type="Gene3D" id="2.130.10.10">
    <property type="entry name" value="YVTN repeat-like/Quinoprotein amine dehydrogenase"/>
    <property type="match status" value="1"/>
</dbReference>
<dbReference type="InterPro" id="IPR036322">
    <property type="entry name" value="WD40_repeat_dom_sf"/>
</dbReference>
<feature type="disulfide bond" evidence="5">
    <location>
        <begin position="97"/>
        <end position="106"/>
    </location>
</feature>
<evidence type="ECO:0000256" key="6">
    <source>
        <dbReference type="PROSITE-ProRule" id="PRU00221"/>
    </source>
</evidence>
<comment type="caution">
    <text evidence="5">Lacks conserved residue(s) required for the propagation of feature annotation.</text>
</comment>
<dbReference type="FunFam" id="2.10.25.10:FF:000095">
    <property type="entry name" value="Notch, isoform B"/>
    <property type="match status" value="1"/>
</dbReference>
<evidence type="ECO:0000256" key="1">
    <source>
        <dbReference type="ARBA" id="ARBA00022536"/>
    </source>
</evidence>
<evidence type="ECO:0000259" key="7">
    <source>
        <dbReference type="PROSITE" id="PS50026"/>
    </source>
</evidence>
<dbReference type="Gene3D" id="2.10.25.10">
    <property type="entry name" value="Laminin"/>
    <property type="match status" value="1"/>
</dbReference>
<dbReference type="InterPro" id="IPR001881">
    <property type="entry name" value="EGF-like_Ca-bd_dom"/>
</dbReference>
<dbReference type="PROSITE" id="PS50294">
    <property type="entry name" value="WD_REPEATS_REGION"/>
    <property type="match status" value="1"/>
</dbReference>
<gene>
    <name evidence="8" type="ORF">OXX778_LOCUS11114</name>
</gene>
<keyword evidence="3" id="KW-0677">Repeat</keyword>
<dbReference type="AlphaFoldDB" id="A0A813Z9L3"/>
<dbReference type="SMART" id="SM00320">
    <property type="entry name" value="WD40"/>
    <property type="match status" value="6"/>
</dbReference>
<evidence type="ECO:0000256" key="3">
    <source>
        <dbReference type="ARBA" id="ARBA00022737"/>
    </source>
</evidence>
<evidence type="ECO:0000256" key="4">
    <source>
        <dbReference type="ARBA" id="ARBA00023157"/>
    </source>
</evidence>
<dbReference type="PROSITE" id="PS01186">
    <property type="entry name" value="EGF_2"/>
    <property type="match status" value="1"/>
</dbReference>
<dbReference type="InterPro" id="IPR001680">
    <property type="entry name" value="WD40_rpt"/>
</dbReference>
<dbReference type="PROSITE" id="PS50026">
    <property type="entry name" value="EGF_3"/>
    <property type="match status" value="1"/>
</dbReference>
<dbReference type="InterPro" id="IPR015943">
    <property type="entry name" value="WD40/YVTN_repeat-like_dom_sf"/>
</dbReference>
<dbReference type="EMBL" id="CAJNOC010001843">
    <property type="protein sequence ID" value="CAF0895158.1"/>
    <property type="molecule type" value="Genomic_DNA"/>
</dbReference>
<dbReference type="Pfam" id="PF00400">
    <property type="entry name" value="WD40"/>
    <property type="match status" value="3"/>
</dbReference>
<dbReference type="OrthoDB" id="190105at2759"/>
<feature type="repeat" description="WD" evidence="6">
    <location>
        <begin position="234"/>
        <end position="275"/>
    </location>
</feature>
<dbReference type="PRINTS" id="PR00320">
    <property type="entry name" value="GPROTEINBRPT"/>
</dbReference>
<dbReference type="InterPro" id="IPR020472">
    <property type="entry name" value="WD40_PAC1"/>
</dbReference>
<sequence>MTQYSLANDTGHLSSFSFKKENECMIKCNKNSSCSMIILTNRTCKVFNSSFQIINQSNSSSSSIIYFKKIINSLCDSNPCRNGGTCIPISNTYKCLCLPGFNGYNCFIELRLFSQAGQVAAIAFLSNGNLAVASSNSNGGLNIWNMSDFNLIRRATYSQGFYSVAQISNKIVSGSVNGILSIFTMELVLLNESKPHDGCIRSVVDLKNGFFATGSLDNLIKIWDSNSFIHTNTIMGHAVGVNIIYFAEKNNFLVSGSVDTTVKLWRLSNYSNIRVLISHSIGPIALTELKNGDIVSGSRDRTLRIWTFNGSWGLKRTHNITQMVFSLATLKDGNIAAGLEDGSVVVLDPNDLSQVRTFKNSSNAVLVIQSQSNGQLFAVLVKLNLACTGFQTRKTCQCSYEYKYGNMSEYKELSLPIESYSDCGIGLGCEKKFDCSKYCKIQLNLLFGNIENDFNQNAKNKLCSVLLKDLALNSNGIELRSNWHYSGCESGTDKITSQVCCNRRCKCEIIGQEMLDNSDQLHKIIDFSPNLPIKSKAYECSLNEYNDCEKSCRPVVSTLLQNKELNSTIEKRIPNYNIFEPGNYASEYLCRNREIAKPGYDMFIKISTDENNFGIIGKYIPIGRLCCKFKCKCELYFQYAKNISSSKIDKSELLDDLSSIVQNKIQLMSYECESLEVNCMRYCRESLAVYLEVDTWLKNQTSLDLVTSNVDILSNVQISNNLCEDKLRKQIEPPGINLYLRYSINEKKFPFSEDLNVGRICCLFFQNRFVPYNKCYRYGEPV</sequence>
<evidence type="ECO:0000313" key="8">
    <source>
        <dbReference type="EMBL" id="CAF0895158.1"/>
    </source>
</evidence>
<organism evidence="8 9">
    <name type="scientific">Brachionus calyciflorus</name>
    <dbReference type="NCBI Taxonomy" id="104777"/>
    <lineage>
        <taxon>Eukaryota</taxon>
        <taxon>Metazoa</taxon>
        <taxon>Spiralia</taxon>
        <taxon>Gnathifera</taxon>
        <taxon>Rotifera</taxon>
        <taxon>Eurotatoria</taxon>
        <taxon>Monogononta</taxon>
        <taxon>Pseudotrocha</taxon>
        <taxon>Ploima</taxon>
        <taxon>Brachionidae</taxon>
        <taxon>Brachionus</taxon>
    </lineage>
</organism>
<dbReference type="PANTHER" id="PTHR19848:SF8">
    <property type="entry name" value="F-BOX AND WD REPEAT DOMAIN CONTAINING 7"/>
    <property type="match status" value="1"/>
</dbReference>
<accession>A0A813Z9L3</accession>
<evidence type="ECO:0000313" key="9">
    <source>
        <dbReference type="Proteomes" id="UP000663879"/>
    </source>
</evidence>